<dbReference type="InterPro" id="IPR037231">
    <property type="entry name" value="NAP-like_sf"/>
</dbReference>
<dbReference type="AlphaFoldDB" id="A0ABD1CEJ1"/>
<evidence type="ECO:0000256" key="2">
    <source>
        <dbReference type="RuleBase" id="RU003876"/>
    </source>
</evidence>
<comment type="similarity">
    <text evidence="1 2">Belongs to the nucleosome assembly protein (NAP) family.</text>
</comment>
<comment type="caution">
    <text evidence="3">The sequence shown here is derived from an EMBL/GenBank/DDBJ whole genome shotgun (WGS) entry which is preliminary data.</text>
</comment>
<evidence type="ECO:0008006" key="5">
    <source>
        <dbReference type="Google" id="ProtNLM"/>
    </source>
</evidence>
<evidence type="ECO:0000313" key="4">
    <source>
        <dbReference type="Proteomes" id="UP001562425"/>
    </source>
</evidence>
<dbReference type="InterPro" id="IPR002164">
    <property type="entry name" value="NAP_family"/>
</dbReference>
<dbReference type="Gene3D" id="3.30.1120.90">
    <property type="entry name" value="Nucleosome assembly protein"/>
    <property type="match status" value="1"/>
</dbReference>
<name>A0ABD1CEJ1_CULPP</name>
<evidence type="ECO:0000256" key="1">
    <source>
        <dbReference type="ARBA" id="ARBA00009947"/>
    </source>
</evidence>
<gene>
    <name evidence="3" type="ORF">pipiens_004822</name>
</gene>
<sequence length="410" mass="46178">MESKITQLKRIAALPANIRTNVAALRKLHLDMVDNDRRENELELDLRRLYEDSCEKRRQIVTGSYVPKLADLPEGYLGMVDYSASEQPGGVPEFWLSVFRMSDLLPEMIRKEDEDALRKLVDVRVLDLGEPSPGFELEFEFEANEFFGDSVLKKRYLTSGSEIYEAIGQDIHWKEGVDLVGKSADSFFSFFNPKQYETSDPERHEFQLKKDFEVGRYLEQWVIPKATAIFLGRDDDEQDEISDMLEDEAFCGVYSLDAETEALLVNTAVPLALRSSRTPSNRSLMSPSGGLGSPYVPNPAMLAQPYGTDASGFGPIYHHPHHHHHHHHHNPLSSSHHAGYVSSFDKYDKYKMASTTPPHHTSSSGGGHPAVMAAATTGYTGHYQGFYGSPTPGHHQLMRQTNSCIDYVQR</sequence>
<reference evidence="3 4" key="1">
    <citation type="submission" date="2024-05" db="EMBL/GenBank/DDBJ databases">
        <title>Culex pipiens pipiens assembly and annotation.</title>
        <authorList>
            <person name="Alout H."/>
            <person name="Durand T."/>
        </authorList>
    </citation>
    <scope>NUCLEOTIDE SEQUENCE [LARGE SCALE GENOMIC DNA]</scope>
    <source>
        <strain evidence="3">HA-2024</strain>
        <tissue evidence="3">Whole body</tissue>
    </source>
</reference>
<dbReference type="SUPFAM" id="SSF143113">
    <property type="entry name" value="NAP-like"/>
    <property type="match status" value="1"/>
</dbReference>
<keyword evidence="4" id="KW-1185">Reference proteome</keyword>
<dbReference type="EMBL" id="JBEHCU010013028">
    <property type="protein sequence ID" value="KAL1374809.1"/>
    <property type="molecule type" value="Genomic_DNA"/>
</dbReference>
<organism evidence="3 4">
    <name type="scientific">Culex pipiens pipiens</name>
    <name type="common">Northern house mosquito</name>
    <dbReference type="NCBI Taxonomy" id="38569"/>
    <lineage>
        <taxon>Eukaryota</taxon>
        <taxon>Metazoa</taxon>
        <taxon>Ecdysozoa</taxon>
        <taxon>Arthropoda</taxon>
        <taxon>Hexapoda</taxon>
        <taxon>Insecta</taxon>
        <taxon>Pterygota</taxon>
        <taxon>Neoptera</taxon>
        <taxon>Endopterygota</taxon>
        <taxon>Diptera</taxon>
        <taxon>Nematocera</taxon>
        <taxon>Culicoidea</taxon>
        <taxon>Culicidae</taxon>
        <taxon>Culicinae</taxon>
        <taxon>Culicini</taxon>
        <taxon>Culex</taxon>
        <taxon>Culex</taxon>
    </lineage>
</organism>
<dbReference type="Pfam" id="PF00956">
    <property type="entry name" value="NAP"/>
    <property type="match status" value="2"/>
</dbReference>
<evidence type="ECO:0000313" key="3">
    <source>
        <dbReference type="EMBL" id="KAL1374809.1"/>
    </source>
</evidence>
<proteinExistence type="inferred from homology"/>
<accession>A0ABD1CEJ1</accession>
<dbReference type="Proteomes" id="UP001562425">
    <property type="component" value="Unassembled WGS sequence"/>
</dbReference>
<dbReference type="PANTHER" id="PTHR11875">
    <property type="entry name" value="TESTIS-SPECIFIC Y-ENCODED PROTEIN"/>
    <property type="match status" value="1"/>
</dbReference>
<protein>
    <recommendedName>
        <fullName evidence="5">Nucleosome assembly protein</fullName>
    </recommendedName>
</protein>